<dbReference type="AlphaFoldDB" id="A0A182IX13"/>
<evidence type="ECO:0000256" key="2">
    <source>
        <dbReference type="SAM" id="Phobius"/>
    </source>
</evidence>
<accession>A0A182IX13</accession>
<sequence>MNKSALRFRLTTETDTYRVLTLNAATTASATTGRSSVCGDAAIAAATVSISHRGTRHAGAGRFVTGPCSSTATHFTHSAAAATAGSVVMVVAVAGGARRTANHRHAVAATAAAAASLMFAVAAAAAAAAATAIAAEDEEEPVGLPAAATDMAADRGAAAIDIGMGISTDASEDALLLLVMVFVSGGPYSPIEPSRCPQVGQASAGLSLPDSRRRSGGLVERLVAKKKKASRNEKNSHTECPTDVTHRATTGNRDT</sequence>
<keyword evidence="2" id="KW-1133">Transmembrane helix</keyword>
<organism evidence="3">
    <name type="scientific">Anopheles atroparvus</name>
    <name type="common">European mosquito</name>
    <dbReference type="NCBI Taxonomy" id="41427"/>
    <lineage>
        <taxon>Eukaryota</taxon>
        <taxon>Metazoa</taxon>
        <taxon>Ecdysozoa</taxon>
        <taxon>Arthropoda</taxon>
        <taxon>Hexapoda</taxon>
        <taxon>Insecta</taxon>
        <taxon>Pterygota</taxon>
        <taxon>Neoptera</taxon>
        <taxon>Endopterygota</taxon>
        <taxon>Diptera</taxon>
        <taxon>Nematocera</taxon>
        <taxon>Culicoidea</taxon>
        <taxon>Culicidae</taxon>
        <taxon>Anophelinae</taxon>
        <taxon>Anopheles</taxon>
    </lineage>
</organism>
<dbReference type="VEuPathDB" id="VectorBase:AATE007116"/>
<evidence type="ECO:0000256" key="1">
    <source>
        <dbReference type="SAM" id="MobiDB-lite"/>
    </source>
</evidence>
<keyword evidence="2" id="KW-0472">Membrane</keyword>
<dbReference type="EnsemblMetazoa" id="AATE007116-RA">
    <property type="protein sequence ID" value="AATE007116-PA.1"/>
    <property type="gene ID" value="AATE007116"/>
</dbReference>
<evidence type="ECO:0000313" key="3">
    <source>
        <dbReference type="EnsemblMetazoa" id="AATE007116-PA.1"/>
    </source>
</evidence>
<protein>
    <submittedName>
        <fullName evidence="3">Uncharacterized protein</fullName>
    </submittedName>
</protein>
<keyword evidence="2" id="KW-0812">Transmembrane</keyword>
<reference evidence="3" key="1">
    <citation type="submission" date="2022-08" db="UniProtKB">
        <authorList>
            <consortium name="EnsemblMetazoa"/>
        </authorList>
    </citation>
    <scope>IDENTIFICATION</scope>
    <source>
        <strain evidence="3">EBRO</strain>
    </source>
</reference>
<feature type="transmembrane region" description="Helical" evidence="2">
    <location>
        <begin position="106"/>
        <end position="135"/>
    </location>
</feature>
<name>A0A182IX13_ANOAO</name>
<feature type="region of interest" description="Disordered" evidence="1">
    <location>
        <begin position="196"/>
        <end position="255"/>
    </location>
</feature>
<proteinExistence type="predicted"/>